<dbReference type="PANTHER" id="PTHR45528">
    <property type="entry name" value="SENSOR HISTIDINE KINASE CPXA"/>
    <property type="match status" value="1"/>
</dbReference>
<dbReference type="Pfam" id="PF14501">
    <property type="entry name" value="HATPase_c_5"/>
    <property type="match status" value="1"/>
</dbReference>
<evidence type="ECO:0000256" key="12">
    <source>
        <dbReference type="ARBA" id="ARBA00023012"/>
    </source>
</evidence>
<keyword evidence="13 14" id="KW-0472">Membrane</keyword>
<dbReference type="SUPFAM" id="SSF47384">
    <property type="entry name" value="Homodimeric domain of signal transducing histidine kinase"/>
    <property type="match status" value="1"/>
</dbReference>
<dbReference type="Proteomes" id="UP000705508">
    <property type="component" value="Unassembled WGS sequence"/>
</dbReference>
<dbReference type="AlphaFoldDB" id="A0A938XCH3"/>
<dbReference type="SMART" id="SM00388">
    <property type="entry name" value="HisKA"/>
    <property type="match status" value="1"/>
</dbReference>
<keyword evidence="7 14" id="KW-0812">Transmembrane</keyword>
<feature type="transmembrane region" description="Helical" evidence="14">
    <location>
        <begin position="20"/>
        <end position="40"/>
    </location>
</feature>
<keyword evidence="10" id="KW-0067">ATP-binding</keyword>
<accession>A0A938XCH3</accession>
<evidence type="ECO:0000256" key="1">
    <source>
        <dbReference type="ARBA" id="ARBA00000085"/>
    </source>
</evidence>
<dbReference type="GO" id="GO:0005524">
    <property type="term" value="F:ATP binding"/>
    <property type="evidence" value="ECO:0007669"/>
    <property type="project" value="UniProtKB-KW"/>
</dbReference>
<reference evidence="17" key="2">
    <citation type="journal article" date="2021" name="Sci. Rep.">
        <title>The distribution of antibiotic resistance genes in chicken gut microbiota commensals.</title>
        <authorList>
            <person name="Juricova H."/>
            <person name="Matiasovicova J."/>
            <person name="Kubasova T."/>
            <person name="Cejkova D."/>
            <person name="Rychlik I."/>
        </authorList>
    </citation>
    <scope>NUCLEOTIDE SEQUENCE</scope>
    <source>
        <strain evidence="17">An582</strain>
    </source>
</reference>
<feature type="domain" description="Histidine kinase" evidence="15">
    <location>
        <begin position="155"/>
        <end position="348"/>
    </location>
</feature>
<evidence type="ECO:0000256" key="9">
    <source>
        <dbReference type="ARBA" id="ARBA00022777"/>
    </source>
</evidence>
<evidence type="ECO:0000256" key="8">
    <source>
        <dbReference type="ARBA" id="ARBA00022741"/>
    </source>
</evidence>
<dbReference type="GO" id="GO:0000155">
    <property type="term" value="F:phosphorelay sensor kinase activity"/>
    <property type="evidence" value="ECO:0007669"/>
    <property type="project" value="InterPro"/>
</dbReference>
<dbReference type="PROSITE" id="PS50885">
    <property type="entry name" value="HAMP"/>
    <property type="match status" value="1"/>
</dbReference>
<comment type="subcellular location">
    <subcellularLocation>
        <location evidence="2">Cell membrane</location>
        <topology evidence="2">Multi-pass membrane protein</topology>
    </subcellularLocation>
</comment>
<keyword evidence="8" id="KW-0547">Nucleotide-binding</keyword>
<dbReference type="InterPro" id="IPR036097">
    <property type="entry name" value="HisK_dim/P_sf"/>
</dbReference>
<evidence type="ECO:0000256" key="2">
    <source>
        <dbReference type="ARBA" id="ARBA00004651"/>
    </source>
</evidence>
<evidence type="ECO:0000259" key="16">
    <source>
        <dbReference type="PROSITE" id="PS50885"/>
    </source>
</evidence>
<dbReference type="GO" id="GO:0005886">
    <property type="term" value="C:plasma membrane"/>
    <property type="evidence" value="ECO:0007669"/>
    <property type="project" value="UniProtKB-SubCell"/>
</dbReference>
<dbReference type="RefSeq" id="WP_204906533.1">
    <property type="nucleotide sequence ID" value="NZ_JACJKS010000008.1"/>
</dbReference>
<dbReference type="InterPro" id="IPR003660">
    <property type="entry name" value="HAMP_dom"/>
</dbReference>
<keyword evidence="6" id="KW-0808">Transferase</keyword>
<dbReference type="Pfam" id="PF00512">
    <property type="entry name" value="HisKA"/>
    <property type="match status" value="1"/>
</dbReference>
<evidence type="ECO:0000256" key="7">
    <source>
        <dbReference type="ARBA" id="ARBA00022692"/>
    </source>
</evidence>
<keyword evidence="11 14" id="KW-1133">Transmembrane helix</keyword>
<protein>
    <recommendedName>
        <fullName evidence="3">histidine kinase</fullName>
        <ecNumber evidence="3">2.7.13.3</ecNumber>
    </recommendedName>
</protein>
<dbReference type="InterPro" id="IPR003661">
    <property type="entry name" value="HisK_dim/P_dom"/>
</dbReference>
<dbReference type="EC" id="2.7.13.3" evidence="3"/>
<dbReference type="InterPro" id="IPR050398">
    <property type="entry name" value="HssS/ArlS-like"/>
</dbReference>
<evidence type="ECO:0000256" key="11">
    <source>
        <dbReference type="ARBA" id="ARBA00022989"/>
    </source>
</evidence>
<evidence type="ECO:0000256" key="5">
    <source>
        <dbReference type="ARBA" id="ARBA00022553"/>
    </source>
</evidence>
<gene>
    <name evidence="17" type="ORF">H6A20_07605</name>
</gene>
<evidence type="ECO:0000313" key="18">
    <source>
        <dbReference type="Proteomes" id="UP000705508"/>
    </source>
</evidence>
<evidence type="ECO:0000313" key="17">
    <source>
        <dbReference type="EMBL" id="MBM6948522.1"/>
    </source>
</evidence>
<comment type="catalytic activity">
    <reaction evidence="1">
        <text>ATP + protein L-histidine = ADP + protein N-phospho-L-histidine.</text>
        <dbReference type="EC" id="2.7.13.3"/>
    </reaction>
</comment>
<dbReference type="Gene3D" id="1.10.287.130">
    <property type="match status" value="1"/>
</dbReference>
<evidence type="ECO:0000256" key="4">
    <source>
        <dbReference type="ARBA" id="ARBA00022475"/>
    </source>
</evidence>
<keyword evidence="4" id="KW-1003">Cell membrane</keyword>
<keyword evidence="5" id="KW-0597">Phosphoprotein</keyword>
<evidence type="ECO:0000256" key="3">
    <source>
        <dbReference type="ARBA" id="ARBA00012438"/>
    </source>
</evidence>
<dbReference type="SUPFAM" id="SSF55874">
    <property type="entry name" value="ATPase domain of HSP90 chaperone/DNA topoisomerase II/histidine kinase"/>
    <property type="match status" value="1"/>
</dbReference>
<keyword evidence="9 17" id="KW-0418">Kinase</keyword>
<dbReference type="InterPro" id="IPR032834">
    <property type="entry name" value="NatK-like_C"/>
</dbReference>
<dbReference type="PROSITE" id="PS50109">
    <property type="entry name" value="HIS_KIN"/>
    <property type="match status" value="1"/>
</dbReference>
<organism evidence="17 18">
    <name type="scientific">Mordavella massiliensis</name>
    <dbReference type="NCBI Taxonomy" id="1871024"/>
    <lineage>
        <taxon>Bacteria</taxon>
        <taxon>Bacillati</taxon>
        <taxon>Bacillota</taxon>
        <taxon>Clostridia</taxon>
        <taxon>Eubacteriales</taxon>
        <taxon>Clostridiaceae</taxon>
        <taxon>Mordavella</taxon>
    </lineage>
</organism>
<evidence type="ECO:0000256" key="6">
    <source>
        <dbReference type="ARBA" id="ARBA00022679"/>
    </source>
</evidence>
<dbReference type="InterPro" id="IPR005467">
    <property type="entry name" value="His_kinase_dom"/>
</dbReference>
<reference evidence="17" key="1">
    <citation type="submission" date="2020-08" db="EMBL/GenBank/DDBJ databases">
        <authorList>
            <person name="Cejkova D."/>
            <person name="Kubasova T."/>
            <person name="Jahodarova E."/>
            <person name="Rychlik I."/>
        </authorList>
    </citation>
    <scope>NUCLEOTIDE SEQUENCE</scope>
    <source>
        <strain evidence="17">An582</strain>
    </source>
</reference>
<dbReference type="EMBL" id="JACJKS010000008">
    <property type="protein sequence ID" value="MBM6948522.1"/>
    <property type="molecule type" value="Genomic_DNA"/>
</dbReference>
<dbReference type="CDD" id="cd00082">
    <property type="entry name" value="HisKA"/>
    <property type="match status" value="1"/>
</dbReference>
<evidence type="ECO:0000256" key="13">
    <source>
        <dbReference type="ARBA" id="ARBA00023136"/>
    </source>
</evidence>
<dbReference type="InterPro" id="IPR036890">
    <property type="entry name" value="HATPase_C_sf"/>
</dbReference>
<sequence>MWIRRKQKAGRARKLSAEILEYLVFSVVVAAFTFLFLYAMGQSVSDVYLERNEIRLDGMMTAALHVWLRGVCIAAAVGVFLFLFLLLLGQRLSYLVRITAGVEKLREGAVDTVPAEGDDELTRLAEGINYFAAAERELKQRERESKEARENFIRSLSHDIRTPLTSMLSYTELLEKRQTVSEEELRGYMALVRAKTVQVRELMDQLLDGRRGTWEKVEDMTFLMRQFAAEWEEILEERFRCRIDLSACSMGAGMADLTSLRRIMDNLISNVEKYADPEKEVTLAVESREDTLVIFQQNAVRTEPSPQAESRRIGLASIRETAQAWSGEVDAKEADGMFCVEITLKVSPVL</sequence>
<proteinExistence type="predicted"/>
<keyword evidence="12" id="KW-0902">Two-component regulatory system</keyword>
<name>A0A938XCH3_9CLOT</name>
<feature type="transmembrane region" description="Helical" evidence="14">
    <location>
        <begin position="66"/>
        <end position="88"/>
    </location>
</feature>
<feature type="domain" description="HAMP" evidence="16">
    <location>
        <begin position="89"/>
        <end position="140"/>
    </location>
</feature>
<dbReference type="Gene3D" id="3.30.565.10">
    <property type="entry name" value="Histidine kinase-like ATPase, C-terminal domain"/>
    <property type="match status" value="1"/>
</dbReference>
<dbReference type="PANTHER" id="PTHR45528:SF1">
    <property type="entry name" value="SENSOR HISTIDINE KINASE CPXA"/>
    <property type="match status" value="1"/>
</dbReference>
<evidence type="ECO:0000256" key="14">
    <source>
        <dbReference type="SAM" id="Phobius"/>
    </source>
</evidence>
<evidence type="ECO:0000256" key="10">
    <source>
        <dbReference type="ARBA" id="ARBA00022840"/>
    </source>
</evidence>
<comment type="caution">
    <text evidence="17">The sequence shown here is derived from an EMBL/GenBank/DDBJ whole genome shotgun (WGS) entry which is preliminary data.</text>
</comment>
<evidence type="ECO:0000259" key="15">
    <source>
        <dbReference type="PROSITE" id="PS50109"/>
    </source>
</evidence>